<dbReference type="NCBIfam" id="TIGR00756">
    <property type="entry name" value="PPR"/>
    <property type="match status" value="2"/>
</dbReference>
<dbReference type="EMBL" id="JAGKQM010000002">
    <property type="protein sequence ID" value="KAH0939873.1"/>
    <property type="molecule type" value="Genomic_DNA"/>
</dbReference>
<evidence type="ECO:0000256" key="3">
    <source>
        <dbReference type="PROSITE-ProRule" id="PRU00708"/>
    </source>
</evidence>
<reference evidence="4 5" key="1">
    <citation type="submission" date="2021-05" db="EMBL/GenBank/DDBJ databases">
        <title>Genome Assembly of Synthetic Allotetraploid Brassica napus Reveals Homoeologous Exchanges between Subgenomes.</title>
        <authorList>
            <person name="Davis J.T."/>
        </authorList>
    </citation>
    <scope>NUCLEOTIDE SEQUENCE [LARGE SCALE GENOMIC DNA]</scope>
    <source>
        <strain evidence="5">cv. Da-Ae</strain>
        <tissue evidence="4">Seedling</tissue>
    </source>
</reference>
<comment type="similarity">
    <text evidence="1">Belongs to the PPR family. P subfamily.</text>
</comment>
<sequence length="146" mass="16956">TTRMCFSKVSSEPDRVETMALECGLKERENEMSFLDGVELEKPEGVRKRTEVTYSLLVSIFVRCGRSELALDAYDEMIHKNISPRGMHDESSRVEPDVSLYNAVIHGMCLIREFKFAKELYVEMREMRLEPDGKTRAMMLQNLKRL</sequence>
<keyword evidence="2" id="KW-0677">Repeat</keyword>
<feature type="repeat" description="PPR" evidence="3">
    <location>
        <begin position="97"/>
        <end position="131"/>
    </location>
</feature>
<dbReference type="PANTHER" id="PTHR47932">
    <property type="entry name" value="ATPASE EXPRESSION PROTEIN 3"/>
    <property type="match status" value="1"/>
</dbReference>
<evidence type="ECO:0000256" key="2">
    <source>
        <dbReference type="ARBA" id="ARBA00022737"/>
    </source>
</evidence>
<evidence type="ECO:0000313" key="4">
    <source>
        <dbReference type="EMBL" id="KAH0939873.1"/>
    </source>
</evidence>
<protein>
    <recommendedName>
        <fullName evidence="6">Pentatricopeptide repeat-containing protein</fullName>
    </recommendedName>
</protein>
<keyword evidence="5" id="KW-1185">Reference proteome</keyword>
<name>A0ABQ8EEM9_BRANA</name>
<dbReference type="Proteomes" id="UP000824890">
    <property type="component" value="Unassembled WGS sequence"/>
</dbReference>
<dbReference type="InterPro" id="IPR011990">
    <property type="entry name" value="TPR-like_helical_dom_sf"/>
</dbReference>
<gene>
    <name evidence="4" type="ORF">HID58_007334</name>
</gene>
<dbReference type="PANTHER" id="PTHR47932:SF44">
    <property type="entry name" value="MIOREX COMPLEX COMPONENT 1"/>
    <property type="match status" value="1"/>
</dbReference>
<dbReference type="Pfam" id="PF13041">
    <property type="entry name" value="PPR_2"/>
    <property type="match status" value="1"/>
</dbReference>
<organism evidence="4 5">
    <name type="scientific">Brassica napus</name>
    <name type="common">Rape</name>
    <dbReference type="NCBI Taxonomy" id="3708"/>
    <lineage>
        <taxon>Eukaryota</taxon>
        <taxon>Viridiplantae</taxon>
        <taxon>Streptophyta</taxon>
        <taxon>Embryophyta</taxon>
        <taxon>Tracheophyta</taxon>
        <taxon>Spermatophyta</taxon>
        <taxon>Magnoliopsida</taxon>
        <taxon>eudicotyledons</taxon>
        <taxon>Gunneridae</taxon>
        <taxon>Pentapetalae</taxon>
        <taxon>rosids</taxon>
        <taxon>malvids</taxon>
        <taxon>Brassicales</taxon>
        <taxon>Brassicaceae</taxon>
        <taxon>Brassiceae</taxon>
        <taxon>Brassica</taxon>
    </lineage>
</organism>
<evidence type="ECO:0000313" key="5">
    <source>
        <dbReference type="Proteomes" id="UP000824890"/>
    </source>
</evidence>
<evidence type="ECO:0008006" key="6">
    <source>
        <dbReference type="Google" id="ProtNLM"/>
    </source>
</evidence>
<dbReference type="PROSITE" id="PS51375">
    <property type="entry name" value="PPR"/>
    <property type="match status" value="2"/>
</dbReference>
<dbReference type="InterPro" id="IPR002885">
    <property type="entry name" value="PPR_rpt"/>
</dbReference>
<feature type="non-terminal residue" evidence="4">
    <location>
        <position position="1"/>
    </location>
</feature>
<feature type="repeat" description="PPR" evidence="3">
    <location>
        <begin position="50"/>
        <end position="84"/>
    </location>
</feature>
<dbReference type="Gene3D" id="1.25.40.10">
    <property type="entry name" value="Tetratricopeptide repeat domain"/>
    <property type="match status" value="1"/>
</dbReference>
<dbReference type="Pfam" id="PF01535">
    <property type="entry name" value="PPR"/>
    <property type="match status" value="1"/>
</dbReference>
<proteinExistence type="inferred from homology"/>
<comment type="caution">
    <text evidence="4">The sequence shown here is derived from an EMBL/GenBank/DDBJ whole genome shotgun (WGS) entry which is preliminary data.</text>
</comment>
<evidence type="ECO:0000256" key="1">
    <source>
        <dbReference type="ARBA" id="ARBA00007626"/>
    </source>
</evidence>
<accession>A0ABQ8EEM9</accession>